<evidence type="ECO:0000313" key="2">
    <source>
        <dbReference type="Proteomes" id="UP000287033"/>
    </source>
</evidence>
<proteinExistence type="predicted"/>
<feature type="non-terminal residue" evidence="1">
    <location>
        <position position="1"/>
    </location>
</feature>
<dbReference type="OrthoDB" id="18853at2759"/>
<feature type="non-terminal residue" evidence="1">
    <location>
        <position position="44"/>
    </location>
</feature>
<organism evidence="1 2">
    <name type="scientific">Chiloscyllium punctatum</name>
    <name type="common">Brownbanded bambooshark</name>
    <name type="synonym">Hemiscyllium punctatum</name>
    <dbReference type="NCBI Taxonomy" id="137246"/>
    <lineage>
        <taxon>Eukaryota</taxon>
        <taxon>Metazoa</taxon>
        <taxon>Chordata</taxon>
        <taxon>Craniata</taxon>
        <taxon>Vertebrata</taxon>
        <taxon>Chondrichthyes</taxon>
        <taxon>Elasmobranchii</taxon>
        <taxon>Galeomorphii</taxon>
        <taxon>Galeoidea</taxon>
        <taxon>Orectolobiformes</taxon>
        <taxon>Hemiscylliidae</taxon>
        <taxon>Chiloscyllium</taxon>
    </lineage>
</organism>
<dbReference type="AlphaFoldDB" id="A0A401TGW0"/>
<dbReference type="EMBL" id="BEZZ01068650">
    <property type="protein sequence ID" value="GCC41879.1"/>
    <property type="molecule type" value="Genomic_DNA"/>
</dbReference>
<keyword evidence="2" id="KW-1185">Reference proteome</keyword>
<sequence length="44" mass="5404">FQRESHRVHQWLDSARSRLSYWEQESVSLPSRLDTSENQLQRFL</sequence>
<accession>A0A401TGW0</accession>
<evidence type="ECO:0008006" key="3">
    <source>
        <dbReference type="Google" id="ProtNLM"/>
    </source>
</evidence>
<protein>
    <recommendedName>
        <fullName evidence="3">KASH domain-containing protein</fullName>
    </recommendedName>
</protein>
<comment type="caution">
    <text evidence="1">The sequence shown here is derived from an EMBL/GenBank/DDBJ whole genome shotgun (WGS) entry which is preliminary data.</text>
</comment>
<evidence type="ECO:0000313" key="1">
    <source>
        <dbReference type="EMBL" id="GCC41879.1"/>
    </source>
</evidence>
<reference evidence="1 2" key="1">
    <citation type="journal article" date="2018" name="Nat. Ecol. Evol.">
        <title>Shark genomes provide insights into elasmobranch evolution and the origin of vertebrates.</title>
        <authorList>
            <person name="Hara Y"/>
            <person name="Yamaguchi K"/>
            <person name="Onimaru K"/>
            <person name="Kadota M"/>
            <person name="Koyanagi M"/>
            <person name="Keeley SD"/>
            <person name="Tatsumi K"/>
            <person name="Tanaka K"/>
            <person name="Motone F"/>
            <person name="Kageyama Y"/>
            <person name="Nozu R"/>
            <person name="Adachi N"/>
            <person name="Nishimura O"/>
            <person name="Nakagawa R"/>
            <person name="Tanegashima C"/>
            <person name="Kiyatake I"/>
            <person name="Matsumoto R"/>
            <person name="Murakumo K"/>
            <person name="Nishida K"/>
            <person name="Terakita A"/>
            <person name="Kuratani S"/>
            <person name="Sato K"/>
            <person name="Hyodo S Kuraku.S."/>
        </authorList>
    </citation>
    <scope>NUCLEOTIDE SEQUENCE [LARGE SCALE GENOMIC DNA]</scope>
</reference>
<dbReference type="Proteomes" id="UP000287033">
    <property type="component" value="Unassembled WGS sequence"/>
</dbReference>
<gene>
    <name evidence="1" type="ORF">chiPu_0025925</name>
</gene>
<name>A0A401TGW0_CHIPU</name>